<gene>
    <name evidence="1" type="ORF">H4S07_001876</name>
</gene>
<comment type="caution">
    <text evidence="1">The sequence shown here is derived from an EMBL/GenBank/DDBJ whole genome shotgun (WGS) entry which is preliminary data.</text>
</comment>
<dbReference type="Proteomes" id="UP001140096">
    <property type="component" value="Unassembled WGS sequence"/>
</dbReference>
<evidence type="ECO:0000313" key="1">
    <source>
        <dbReference type="EMBL" id="KAJ2811721.1"/>
    </source>
</evidence>
<name>A0ACC1LM77_9FUNG</name>
<sequence>MSTNAIAKERRAEMLELYDTRHIENDTIRNLIWPADANLRLVAEAITTKIEKEMEQRLNPAKPKVSPTDSVIRTRSKGLIADTSISGISATRTASSSSRPIQRVSSRAASSKKPPQSGNNDTEHMADIDEIKKWTMTNGDYKGSEKDMYRPVQSFVAYVARRVQSHLSSNKSISVTDKGGCRLVIPCEITDYKPEDSDDNTRIDIGLVDSKYDAYIEPGMKAKYYQLRAIFEVKKLKDDVRNAFAQLYEYTRQMYAEQHDLCFAWGFTMCAGDVRVCHFGPSKAVASKPMDIATHQGRRGFIELLVNMSLCDDSQLGRDPTIRLLPDLGCWQIDCPDDDANNNDGAMLRQYYFTNIICIADHLFGRHTRCFPATAIQPTKQIQEGESIEATVIIKDSFAIAKPQAREDDRDEVRTLKKIRDTFEGNSPGDIIYPKIVVGGRVRFEKGDRIVEDTTVTMYESVDDRLLDMVTGGPLFRAHRRIVLESIGEPLRTAKTVKEFVTVICDAMQCHYEIVDKCKILHRDISDNNILIVRRGDEARGLLIDFDCAIDMSEAKKDVRCEMTGTFPFMSLNNLTGSSVMRTSLDDWESMLYLLCWYATIGFGNNDERLLAEERLENLPIAQWRYGNVNTITSAKCAHLRNLENFERDIVNKFDKTDASYMKLCRLAVKLYKALFKNGDLAERYHGTEGRVVSYSDSSDDDDDNIDPFSSGAVLPANLSNPQPTATNDDSSGIMEPFEMRSKEWEKISKDLLSIINETKRKTVSWKDTQN</sequence>
<accession>A0ACC1LM77</accession>
<keyword evidence="2" id="KW-1185">Reference proteome</keyword>
<organism evidence="1 2">
    <name type="scientific">Coemansia furcata</name>
    <dbReference type="NCBI Taxonomy" id="417177"/>
    <lineage>
        <taxon>Eukaryota</taxon>
        <taxon>Fungi</taxon>
        <taxon>Fungi incertae sedis</taxon>
        <taxon>Zoopagomycota</taxon>
        <taxon>Kickxellomycotina</taxon>
        <taxon>Kickxellomycetes</taxon>
        <taxon>Kickxellales</taxon>
        <taxon>Kickxellaceae</taxon>
        <taxon>Coemansia</taxon>
    </lineage>
</organism>
<reference evidence="1" key="1">
    <citation type="submission" date="2022-07" db="EMBL/GenBank/DDBJ databases">
        <title>Phylogenomic reconstructions and comparative analyses of Kickxellomycotina fungi.</title>
        <authorList>
            <person name="Reynolds N.K."/>
            <person name="Stajich J.E."/>
            <person name="Barry K."/>
            <person name="Grigoriev I.V."/>
            <person name="Crous P."/>
            <person name="Smith M.E."/>
        </authorList>
    </citation>
    <scope>NUCLEOTIDE SEQUENCE</scope>
    <source>
        <strain evidence="1">CBS 102833</strain>
    </source>
</reference>
<dbReference type="EMBL" id="JANBUP010000372">
    <property type="protein sequence ID" value="KAJ2811721.1"/>
    <property type="molecule type" value="Genomic_DNA"/>
</dbReference>
<proteinExistence type="predicted"/>
<evidence type="ECO:0000313" key="2">
    <source>
        <dbReference type="Proteomes" id="UP001140096"/>
    </source>
</evidence>
<protein>
    <submittedName>
        <fullName evidence="1">Uncharacterized protein</fullName>
    </submittedName>
</protein>